<dbReference type="STRING" id="857087.Metme_1349"/>
<dbReference type="EMBL" id="CP002738">
    <property type="protein sequence ID" value="AEF99772.1"/>
    <property type="molecule type" value="Genomic_DNA"/>
</dbReference>
<reference evidence="1 2" key="1">
    <citation type="journal article" date="2011" name="J. Bacteriol.">
        <title>Complete Genome Sequence of the Aerobic Marine Methanotroph Methylomonas methanica MC09.</title>
        <authorList>
            <person name="Boden R."/>
            <person name="Cunliffe M."/>
            <person name="Scanlan J."/>
            <person name="Moussard H."/>
            <person name="Kits K.D."/>
            <person name="Klotz M.G."/>
            <person name="Jetten M.S."/>
            <person name="Vuilleumier S."/>
            <person name="Han J."/>
            <person name="Peters L."/>
            <person name="Mikhailova N."/>
            <person name="Teshima H."/>
            <person name="Tapia R."/>
            <person name="Kyrpides N."/>
            <person name="Ivanova N."/>
            <person name="Pagani I."/>
            <person name="Cheng J.F."/>
            <person name="Goodwin L."/>
            <person name="Han C."/>
            <person name="Hauser L."/>
            <person name="Land M.L."/>
            <person name="Lapidus A."/>
            <person name="Lucas S."/>
            <person name="Pitluck S."/>
            <person name="Woyke T."/>
            <person name="Stein L."/>
            <person name="Murrell J.C."/>
        </authorList>
    </citation>
    <scope>NUCLEOTIDE SEQUENCE [LARGE SCALE GENOMIC DNA]</scope>
    <source>
        <strain evidence="1 2">MC09</strain>
    </source>
</reference>
<protein>
    <recommendedName>
        <fullName evidence="3">Roadblock/LC7 domain-containing protein</fullName>
    </recommendedName>
</protein>
<reference key="2">
    <citation type="submission" date="2011-05" db="EMBL/GenBank/DDBJ databases">
        <title>Complete genome sequence of the aerobic marine methanotroph Methylomonas methanica MC09.</title>
        <authorList>
            <person name="Boden R."/>
            <person name="Cunliffe M."/>
            <person name="Scanlan J."/>
            <person name="Moussard H."/>
            <person name="Kits K.D."/>
            <person name="Klotz M."/>
            <person name="Jetten M."/>
            <person name="Vuilleumier S."/>
            <person name="Han J."/>
            <person name="Peters L."/>
            <person name="Mikhailova N."/>
            <person name="Teshima H."/>
            <person name="Tapia R."/>
            <person name="Kyrpides N."/>
            <person name="Ivanova N."/>
            <person name="Pagani I."/>
            <person name="Cheng J.-F."/>
            <person name="Goodwin L."/>
            <person name="Han C."/>
            <person name="Hauser L."/>
            <person name="Land M."/>
            <person name="Lapidus A."/>
            <person name="Lucas S."/>
            <person name="Pitluck S."/>
            <person name="Woyke T."/>
            <person name="Stein L.Y."/>
            <person name="Murrell C."/>
        </authorList>
    </citation>
    <scope>NUCLEOTIDE SEQUENCE</scope>
    <source>
        <strain>MC09</strain>
    </source>
</reference>
<dbReference type="Proteomes" id="UP000008888">
    <property type="component" value="Chromosome"/>
</dbReference>
<evidence type="ECO:0008006" key="3">
    <source>
        <dbReference type="Google" id="ProtNLM"/>
    </source>
</evidence>
<gene>
    <name evidence="1" type="ordered locus">Metme_1349</name>
</gene>
<evidence type="ECO:0000313" key="1">
    <source>
        <dbReference type="EMBL" id="AEF99772.1"/>
    </source>
</evidence>
<dbReference type="RefSeq" id="WP_013818032.1">
    <property type="nucleotide sequence ID" value="NC_015572.1"/>
</dbReference>
<dbReference type="AlphaFoldDB" id="F9ZY42"/>
<reference evidence="2" key="3">
    <citation type="submission" date="2011-05" db="EMBL/GenBank/DDBJ databases">
        <title>Complete sequence of Methylomonas methanica MC09.</title>
        <authorList>
            <consortium name="US DOE Joint Genome Institute"/>
            <person name="Lucas S."/>
            <person name="Han J."/>
            <person name="Lapidus A."/>
            <person name="Cheng J.-F."/>
            <person name="Goodwin L."/>
            <person name="Pitluck S."/>
            <person name="Peters L."/>
            <person name="Mikhailova N."/>
            <person name="Teshima H."/>
            <person name="Han C."/>
            <person name="Tapia R."/>
            <person name="Land M."/>
            <person name="Hauser L."/>
            <person name="Kyrpides N."/>
            <person name="Ivanova N."/>
            <person name="Pagani I."/>
            <person name="Stein L."/>
            <person name="Woyke T."/>
        </authorList>
    </citation>
    <scope>NUCLEOTIDE SEQUENCE [LARGE SCALE GENOMIC DNA]</scope>
    <source>
        <strain evidence="2">MC09</strain>
    </source>
</reference>
<accession>F9ZY42</accession>
<dbReference type="OrthoDB" id="5295752at2"/>
<dbReference type="eggNOG" id="ENOG50318CM">
    <property type="taxonomic scope" value="Bacteria"/>
</dbReference>
<organism evidence="1 2">
    <name type="scientific">Methylomonas methanica (strain DSM 25384 / MC09)</name>
    <dbReference type="NCBI Taxonomy" id="857087"/>
    <lineage>
        <taxon>Bacteria</taxon>
        <taxon>Pseudomonadati</taxon>
        <taxon>Pseudomonadota</taxon>
        <taxon>Gammaproteobacteria</taxon>
        <taxon>Methylococcales</taxon>
        <taxon>Methylococcaceae</taxon>
        <taxon>Methylomonas</taxon>
    </lineage>
</organism>
<sequence>MSELTLIDGLFLYLTPAGAYQAISTPEGDKPRRFLQRVLQEPQTPALTTAQLCRLAGDDDQTKVLELLHHCQKLGWVQGVDESLPAPQGALEDLLPDLLGRIAESGKVLLADEQGFYLACSGFPHEVAEELSALSADLATVHQRRSGLLISNMGIASHAWAIVDAFGCSQIGFWPLFIGGHHFVIALAGIPHFNQPEFVTLVWALCTRYTKRQALETGE</sequence>
<name>F9ZY42_METMM</name>
<dbReference type="SUPFAM" id="SSF103196">
    <property type="entry name" value="Roadblock/LC7 domain"/>
    <property type="match status" value="1"/>
</dbReference>
<dbReference type="HOGENOM" id="CLU_112856_0_0_6"/>
<evidence type="ECO:0000313" key="2">
    <source>
        <dbReference type="Proteomes" id="UP000008888"/>
    </source>
</evidence>
<keyword evidence="2" id="KW-1185">Reference proteome</keyword>
<dbReference type="KEGG" id="mmt:Metme_1349"/>
<proteinExistence type="predicted"/>